<name>A0A8H7W824_9HELO</name>
<keyword evidence="1" id="KW-0479">Metal-binding</keyword>
<dbReference type="SMART" id="SM00249">
    <property type="entry name" value="PHD"/>
    <property type="match status" value="1"/>
</dbReference>
<dbReference type="AlphaFoldDB" id="A0A8H7W824"/>
<evidence type="ECO:0000256" key="2">
    <source>
        <dbReference type="ARBA" id="ARBA00022771"/>
    </source>
</evidence>
<evidence type="ECO:0000256" key="5">
    <source>
        <dbReference type="SAM" id="MobiDB-lite"/>
    </source>
</evidence>
<evidence type="ECO:0000313" key="7">
    <source>
        <dbReference type="EMBL" id="KAG4415753.1"/>
    </source>
</evidence>
<dbReference type="Gene3D" id="3.30.40.10">
    <property type="entry name" value="Zinc/RING finger domain, C3HC4 (zinc finger)"/>
    <property type="match status" value="1"/>
</dbReference>
<evidence type="ECO:0000313" key="8">
    <source>
        <dbReference type="Proteomes" id="UP000664132"/>
    </source>
</evidence>
<proteinExistence type="predicted"/>
<dbReference type="InterPro" id="IPR013083">
    <property type="entry name" value="Znf_RING/FYVE/PHD"/>
</dbReference>
<feature type="domain" description="PHD-type" evidence="6">
    <location>
        <begin position="39"/>
        <end position="107"/>
    </location>
</feature>
<comment type="caution">
    <text evidence="7">The sequence shown here is derived from an EMBL/GenBank/DDBJ whole genome shotgun (WGS) entry which is preliminary data.</text>
</comment>
<evidence type="ECO:0000256" key="3">
    <source>
        <dbReference type="ARBA" id="ARBA00022833"/>
    </source>
</evidence>
<sequence length="494" mass="56645">MSHRPIDAQMDSRSLRTTRHRSKGDEGRAAAQSQRESEWDICGLCKTDKSLQKHKVKDLMIRCDIDECSGWYHSWCVMKSETGNSLMFSPQTGFQRAIFICPECVASPERGHVKGALEAMRVFLTTMGKLEAGETGPAPPMQLHKTIEIPDSSPGDDISSPPGKEHDRAMLLPTPSYWVEEHHAGFEPAREEKFQGFNKSEVDHLFRNLQQSIFEYDLEIRDIMTRFGGPNDLNNAAPLAFWSYVDPNLKLPEGDEWHVPGSLRSKAKSHAPITSALRRILGTAVDAPLTIDSSLLDISFSRIHTAFIWWFVFDILLNRVDIFDLPNMKPMRIMMSAIHNFGEARWPTDGQDVLQEIQLRTWNKTEFQTEMLQNKTYLASKYDAFLQPLTRGFDHISQWSHHKDEIMKTTLRLWSYLQSMRGRIVEINPVVDMDFDPETCKRHDEEDEEVKSSISRRSKVAWIVCRGFRYYAIDGTLVTTQKAVVIVEDLPDPN</sequence>
<evidence type="ECO:0000256" key="1">
    <source>
        <dbReference type="ARBA" id="ARBA00022723"/>
    </source>
</evidence>
<feature type="region of interest" description="Disordered" evidence="5">
    <location>
        <begin position="1"/>
        <end position="32"/>
    </location>
</feature>
<dbReference type="InterPro" id="IPR001965">
    <property type="entry name" value="Znf_PHD"/>
</dbReference>
<reference evidence="7" key="1">
    <citation type="submission" date="2021-02" db="EMBL/GenBank/DDBJ databases">
        <title>Genome sequence Cadophora malorum strain M34.</title>
        <authorList>
            <person name="Stefanovic E."/>
            <person name="Vu D."/>
            <person name="Scully C."/>
            <person name="Dijksterhuis J."/>
            <person name="Roader J."/>
            <person name="Houbraken J."/>
        </authorList>
    </citation>
    <scope>NUCLEOTIDE SEQUENCE</scope>
    <source>
        <strain evidence="7">M34</strain>
    </source>
</reference>
<dbReference type="OrthoDB" id="3563954at2759"/>
<dbReference type="CDD" id="cd15489">
    <property type="entry name" value="PHD_SF"/>
    <property type="match status" value="1"/>
</dbReference>
<dbReference type="SUPFAM" id="SSF57903">
    <property type="entry name" value="FYVE/PHD zinc finger"/>
    <property type="match status" value="1"/>
</dbReference>
<gene>
    <name evidence="7" type="ORF">IFR04_011117</name>
</gene>
<accession>A0A8H7W824</accession>
<dbReference type="InterPro" id="IPR019787">
    <property type="entry name" value="Znf_PHD-finger"/>
</dbReference>
<dbReference type="InterPro" id="IPR019786">
    <property type="entry name" value="Zinc_finger_PHD-type_CS"/>
</dbReference>
<evidence type="ECO:0000256" key="4">
    <source>
        <dbReference type="PROSITE-ProRule" id="PRU00146"/>
    </source>
</evidence>
<evidence type="ECO:0000259" key="6">
    <source>
        <dbReference type="PROSITE" id="PS50016"/>
    </source>
</evidence>
<dbReference type="InterPro" id="IPR011011">
    <property type="entry name" value="Znf_FYVE_PHD"/>
</dbReference>
<dbReference type="GO" id="GO:0008270">
    <property type="term" value="F:zinc ion binding"/>
    <property type="evidence" value="ECO:0007669"/>
    <property type="project" value="UniProtKB-KW"/>
</dbReference>
<dbReference type="PROSITE" id="PS50016">
    <property type="entry name" value="ZF_PHD_2"/>
    <property type="match status" value="1"/>
</dbReference>
<dbReference type="Proteomes" id="UP000664132">
    <property type="component" value="Unassembled WGS sequence"/>
</dbReference>
<keyword evidence="8" id="KW-1185">Reference proteome</keyword>
<keyword evidence="2 4" id="KW-0863">Zinc-finger</keyword>
<keyword evidence="3" id="KW-0862">Zinc</keyword>
<dbReference type="EMBL" id="JAFJYH010000209">
    <property type="protein sequence ID" value="KAG4415753.1"/>
    <property type="molecule type" value="Genomic_DNA"/>
</dbReference>
<dbReference type="PROSITE" id="PS01359">
    <property type="entry name" value="ZF_PHD_1"/>
    <property type="match status" value="1"/>
</dbReference>
<protein>
    <recommendedName>
        <fullName evidence="6">PHD-type domain-containing protein</fullName>
    </recommendedName>
</protein>
<organism evidence="7 8">
    <name type="scientific">Cadophora malorum</name>
    <dbReference type="NCBI Taxonomy" id="108018"/>
    <lineage>
        <taxon>Eukaryota</taxon>
        <taxon>Fungi</taxon>
        <taxon>Dikarya</taxon>
        <taxon>Ascomycota</taxon>
        <taxon>Pezizomycotina</taxon>
        <taxon>Leotiomycetes</taxon>
        <taxon>Helotiales</taxon>
        <taxon>Ploettnerulaceae</taxon>
        <taxon>Cadophora</taxon>
    </lineage>
</organism>